<proteinExistence type="predicted"/>
<organism evidence="1 2">
    <name type="scientific">Coccomyxa viridis</name>
    <dbReference type="NCBI Taxonomy" id="1274662"/>
    <lineage>
        <taxon>Eukaryota</taxon>
        <taxon>Viridiplantae</taxon>
        <taxon>Chlorophyta</taxon>
        <taxon>core chlorophytes</taxon>
        <taxon>Trebouxiophyceae</taxon>
        <taxon>Trebouxiophyceae incertae sedis</taxon>
        <taxon>Coccomyxaceae</taxon>
        <taxon>Coccomyxa</taxon>
    </lineage>
</organism>
<comment type="caution">
    <text evidence="1">The sequence shown here is derived from an EMBL/GenBank/DDBJ whole genome shotgun (WGS) entry which is preliminary data.</text>
</comment>
<reference evidence="1 2" key="1">
    <citation type="submission" date="2024-06" db="EMBL/GenBank/DDBJ databases">
        <authorList>
            <person name="Kraege A."/>
            <person name="Thomma B."/>
        </authorList>
    </citation>
    <scope>NUCLEOTIDE SEQUENCE [LARGE SCALE GENOMIC DNA]</scope>
</reference>
<accession>A0ABP1GDU1</accession>
<keyword evidence="2" id="KW-1185">Reference proteome</keyword>
<dbReference type="EMBL" id="CAXHTA020000017">
    <property type="protein sequence ID" value="CAL5227938.1"/>
    <property type="molecule type" value="Genomic_DNA"/>
</dbReference>
<name>A0ABP1GDU1_9CHLO</name>
<dbReference type="Proteomes" id="UP001497392">
    <property type="component" value="Unassembled WGS sequence"/>
</dbReference>
<evidence type="ECO:0000313" key="2">
    <source>
        <dbReference type="Proteomes" id="UP001497392"/>
    </source>
</evidence>
<sequence length="277" mass="31450">MLERAESDRASADDDLLRAHCLEKLMNGIAPSPEEARVDLSITRHILEWLSQSRDFLDIHDLDAGRWQRALWATKLKKTPVIDQHKDPVPALPEPYFAWDDRHYSTQSDRYIPHLKGIIKLGEDTEWVNAAHDYPQLLSYHGKQMLGYNFEGTTDVLVAKRSAVRAHLPVKGARVLFDLRKQVADSDLVHAQVRTVLANLHARAEKPVVVVTDLRNEWHLIWMDDDTTFQCHFPTRARAVMVINDILAGSIKSGQGGTQSTIAQRREVAKQLFPTVG</sequence>
<evidence type="ECO:0000313" key="1">
    <source>
        <dbReference type="EMBL" id="CAL5227938.1"/>
    </source>
</evidence>
<gene>
    <name evidence="1" type="primary">g10985</name>
    <name evidence="1" type="ORF">VP750_LOCUS9844</name>
</gene>
<protein>
    <submittedName>
        <fullName evidence="1">G10985 protein</fullName>
    </submittedName>
</protein>